<organism evidence="2 3">
    <name type="scientific">Pseudoalteromonas ulvae</name>
    <dbReference type="NCBI Taxonomy" id="107327"/>
    <lineage>
        <taxon>Bacteria</taxon>
        <taxon>Pseudomonadati</taxon>
        <taxon>Pseudomonadota</taxon>
        <taxon>Gammaproteobacteria</taxon>
        <taxon>Alteromonadales</taxon>
        <taxon>Pseudoalteromonadaceae</taxon>
        <taxon>Pseudoalteromonas</taxon>
    </lineage>
</organism>
<sequence>MIAAIIVTLIVALIVIAVWVHAIQQHREKQEVERRQELTKYKKIIEETEDILMNAANLPMSSALIGVMHKRIVDSLKSMCELSPNSKELKSRLVESNERMQSSQSNDSSANDKVALPDNDKQIIALVQGIKKLRNLLRSEHTKGKVDTQLFLNEDKRLEKLQLRINVDSQAKRGMAARSANMLGSARQYFEKALATLAAQTYTDEYITTKRSEIEGYLEEITTELKVTNATDRKKKAAQEQDDLDVLFAPKKKW</sequence>
<evidence type="ECO:0008006" key="4">
    <source>
        <dbReference type="Google" id="ProtNLM"/>
    </source>
</evidence>
<gene>
    <name evidence="2" type="ORF">B1199_05490</name>
</gene>
<evidence type="ECO:0000256" key="1">
    <source>
        <dbReference type="SAM" id="MobiDB-lite"/>
    </source>
</evidence>
<protein>
    <recommendedName>
        <fullName evidence="4">DNA repair protein</fullName>
    </recommendedName>
</protein>
<dbReference type="RefSeq" id="WP_086743074.1">
    <property type="nucleotide sequence ID" value="NZ_MWPV01000001.1"/>
</dbReference>
<evidence type="ECO:0000313" key="3">
    <source>
        <dbReference type="Proteomes" id="UP000194841"/>
    </source>
</evidence>
<accession>A0A244CVU2</accession>
<name>A0A244CVU2_PSEDV</name>
<feature type="region of interest" description="Disordered" evidence="1">
    <location>
        <begin position="94"/>
        <end position="114"/>
    </location>
</feature>
<dbReference type="OrthoDB" id="5899712at2"/>
<dbReference type="AlphaFoldDB" id="A0A244CVU2"/>
<evidence type="ECO:0000313" key="2">
    <source>
        <dbReference type="EMBL" id="OUL59684.1"/>
    </source>
</evidence>
<comment type="caution">
    <text evidence="2">The sequence shown here is derived from an EMBL/GenBank/DDBJ whole genome shotgun (WGS) entry which is preliminary data.</text>
</comment>
<proteinExistence type="predicted"/>
<dbReference type="EMBL" id="MWPV01000001">
    <property type="protein sequence ID" value="OUL59684.1"/>
    <property type="molecule type" value="Genomic_DNA"/>
</dbReference>
<feature type="compositionally biased region" description="Low complexity" evidence="1">
    <location>
        <begin position="101"/>
        <end position="112"/>
    </location>
</feature>
<dbReference type="Proteomes" id="UP000194841">
    <property type="component" value="Unassembled WGS sequence"/>
</dbReference>
<reference evidence="2 3" key="1">
    <citation type="submission" date="2017-02" db="EMBL/GenBank/DDBJ databases">
        <title>Pseudoalteromonas ulvae TC14 Genome.</title>
        <authorList>
            <person name="Molmeret M."/>
        </authorList>
    </citation>
    <scope>NUCLEOTIDE SEQUENCE [LARGE SCALE GENOMIC DNA]</scope>
    <source>
        <strain evidence="2">TC14</strain>
    </source>
</reference>
<keyword evidence="3" id="KW-1185">Reference proteome</keyword>